<sequence length="808" mass="89680">MKDKLFHVPKRWACEVCLTRVKTEPADDHSSSPLRISQEEVRGSKVRLGGQQLSQTSRSKGVQMGKVKFIPTEEVIKLRGINVRTTSCTQTPSSKRVPPAPTSTKPPIPSGRKENVDSSCTRSGRPRVTGNLNPSSRCLGRSQDAQLFISSSKLVELPESRHKEKDGLEADRTSEKDSSTMPCEKEHANGDVSNREVGMPDIQANEASPAGLDAPMFLWGVFRQMKNKRPPPPLPATCHLSSHIDSDSQPHNTPNVGSSEAEDMEIDMIGGVLIGNIDNIVKKPIVLEMGKAIDSHGSSSVERRRVSFKIDKPSPSRKRTVMDHLEPKLPFSSQGCSEQAASGCQDDKKRVKKVIDEEMVDYDDMPAPPGFPEPLHGEQNYSSLGAANKAEETQQAENKVSDPQKSPMRSTIGSPTWTEWDKRHKSATGSSSNSNARYRCVRHSELDEIKSSANIRSRKKEDARIIDMSKLQEKSCVVSDRANQILSRARALNSDLRSSLERDGEHKSFSRFFGPCVNDASPTFKSYYDGISLAADEVQKKQAMDADSSNLKMTSNQVGSVCQGDKRFVKKVIKEEIGDYDDLFAPPGFPEPLYREPNYSSLGAAKKAEETLRAEDRVNSNSNMETRSPEPTSSQRASKGSFVPAPGEPVRYSNWSPRQVPDSQKSPMMCSTFGSPTWPEWEKKHKSSTGSSSNSSAGYRCTRDSELGEIKSSANIRSRKEGARIIDMSKLQEKSHVKTYINVVPKFRHIVYNHDTDGQDVRTYKRSSSTTNPDRSNRKIFPSEITDARTSDAMPILKCFSFIDNRSI</sequence>
<feature type="compositionally biased region" description="Polar residues" evidence="1">
    <location>
        <begin position="51"/>
        <end position="60"/>
    </location>
</feature>
<dbReference type="AlphaFoldDB" id="A0AAV9DY02"/>
<protein>
    <submittedName>
        <fullName evidence="2">Uncharacterized protein</fullName>
    </submittedName>
</protein>
<feature type="compositionally biased region" description="Polar residues" evidence="1">
    <location>
        <begin position="427"/>
        <end position="436"/>
    </location>
</feature>
<feature type="region of interest" description="Disordered" evidence="1">
    <location>
        <begin position="330"/>
        <end position="350"/>
    </location>
</feature>
<feature type="region of interest" description="Disordered" evidence="1">
    <location>
        <begin position="362"/>
        <end position="381"/>
    </location>
</feature>
<gene>
    <name evidence="2" type="ORF">QJS10_CPA10g01968</name>
</gene>
<evidence type="ECO:0000256" key="1">
    <source>
        <dbReference type="SAM" id="MobiDB-lite"/>
    </source>
</evidence>
<dbReference type="EMBL" id="JAUJYO010000010">
    <property type="protein sequence ID" value="KAK1305876.1"/>
    <property type="molecule type" value="Genomic_DNA"/>
</dbReference>
<feature type="region of interest" description="Disordered" evidence="1">
    <location>
        <begin position="23"/>
        <end position="60"/>
    </location>
</feature>
<feature type="region of interest" description="Disordered" evidence="1">
    <location>
        <begin position="85"/>
        <end position="139"/>
    </location>
</feature>
<organism evidence="2 3">
    <name type="scientific">Acorus calamus</name>
    <name type="common">Sweet flag</name>
    <dbReference type="NCBI Taxonomy" id="4465"/>
    <lineage>
        <taxon>Eukaryota</taxon>
        <taxon>Viridiplantae</taxon>
        <taxon>Streptophyta</taxon>
        <taxon>Embryophyta</taxon>
        <taxon>Tracheophyta</taxon>
        <taxon>Spermatophyta</taxon>
        <taxon>Magnoliopsida</taxon>
        <taxon>Liliopsida</taxon>
        <taxon>Acoraceae</taxon>
        <taxon>Acorus</taxon>
    </lineage>
</organism>
<feature type="compositionally biased region" description="Polar residues" evidence="1">
    <location>
        <begin position="619"/>
        <end position="638"/>
    </location>
</feature>
<proteinExistence type="predicted"/>
<name>A0AAV9DY02_ACOCL</name>
<accession>A0AAV9DY02</accession>
<reference evidence="2" key="1">
    <citation type="journal article" date="2023" name="Nat. Commun.">
        <title>Diploid and tetraploid genomes of Acorus and the evolution of monocots.</title>
        <authorList>
            <person name="Ma L."/>
            <person name="Liu K.W."/>
            <person name="Li Z."/>
            <person name="Hsiao Y.Y."/>
            <person name="Qi Y."/>
            <person name="Fu T."/>
            <person name="Tang G.D."/>
            <person name="Zhang D."/>
            <person name="Sun W.H."/>
            <person name="Liu D.K."/>
            <person name="Li Y."/>
            <person name="Chen G.Z."/>
            <person name="Liu X.D."/>
            <person name="Liao X.Y."/>
            <person name="Jiang Y.T."/>
            <person name="Yu X."/>
            <person name="Hao Y."/>
            <person name="Huang J."/>
            <person name="Zhao X.W."/>
            <person name="Ke S."/>
            <person name="Chen Y.Y."/>
            <person name="Wu W.L."/>
            <person name="Hsu J.L."/>
            <person name="Lin Y.F."/>
            <person name="Huang M.D."/>
            <person name="Li C.Y."/>
            <person name="Huang L."/>
            <person name="Wang Z.W."/>
            <person name="Zhao X."/>
            <person name="Zhong W.Y."/>
            <person name="Peng D.H."/>
            <person name="Ahmad S."/>
            <person name="Lan S."/>
            <person name="Zhang J.S."/>
            <person name="Tsai W.C."/>
            <person name="Van de Peer Y."/>
            <person name="Liu Z.J."/>
        </authorList>
    </citation>
    <scope>NUCLEOTIDE SEQUENCE</scope>
    <source>
        <strain evidence="2">CP</strain>
    </source>
</reference>
<comment type="caution">
    <text evidence="2">The sequence shown here is derived from an EMBL/GenBank/DDBJ whole genome shotgun (WGS) entry which is preliminary data.</text>
</comment>
<feature type="region of interest" description="Disordered" evidence="1">
    <location>
        <begin position="761"/>
        <end position="780"/>
    </location>
</feature>
<feature type="compositionally biased region" description="Polar residues" evidence="1">
    <location>
        <begin position="249"/>
        <end position="258"/>
    </location>
</feature>
<dbReference type="Proteomes" id="UP001180020">
    <property type="component" value="Unassembled WGS sequence"/>
</dbReference>
<feature type="region of interest" description="Disordered" evidence="1">
    <location>
        <begin position="386"/>
        <end position="437"/>
    </location>
</feature>
<feature type="compositionally biased region" description="Basic and acidic residues" evidence="1">
    <location>
        <begin position="158"/>
        <end position="189"/>
    </location>
</feature>
<evidence type="ECO:0000313" key="3">
    <source>
        <dbReference type="Proteomes" id="UP001180020"/>
    </source>
</evidence>
<feature type="compositionally biased region" description="Polar residues" evidence="1">
    <location>
        <begin position="331"/>
        <end position="342"/>
    </location>
</feature>
<evidence type="ECO:0000313" key="2">
    <source>
        <dbReference type="EMBL" id="KAK1305876.1"/>
    </source>
</evidence>
<feature type="compositionally biased region" description="Polar residues" evidence="1">
    <location>
        <begin position="653"/>
        <end position="666"/>
    </location>
</feature>
<feature type="compositionally biased region" description="Polar residues" evidence="1">
    <location>
        <begin position="85"/>
        <end position="94"/>
    </location>
</feature>
<reference evidence="2" key="2">
    <citation type="submission" date="2023-06" db="EMBL/GenBank/DDBJ databases">
        <authorList>
            <person name="Ma L."/>
            <person name="Liu K.-W."/>
            <person name="Li Z."/>
            <person name="Hsiao Y.-Y."/>
            <person name="Qi Y."/>
            <person name="Fu T."/>
            <person name="Tang G."/>
            <person name="Zhang D."/>
            <person name="Sun W.-H."/>
            <person name="Liu D.-K."/>
            <person name="Li Y."/>
            <person name="Chen G.-Z."/>
            <person name="Liu X.-D."/>
            <person name="Liao X.-Y."/>
            <person name="Jiang Y.-T."/>
            <person name="Yu X."/>
            <person name="Hao Y."/>
            <person name="Huang J."/>
            <person name="Zhao X.-W."/>
            <person name="Ke S."/>
            <person name="Chen Y.-Y."/>
            <person name="Wu W.-L."/>
            <person name="Hsu J.-L."/>
            <person name="Lin Y.-F."/>
            <person name="Huang M.-D."/>
            <person name="Li C.-Y."/>
            <person name="Huang L."/>
            <person name="Wang Z.-W."/>
            <person name="Zhao X."/>
            <person name="Zhong W.-Y."/>
            <person name="Peng D.-H."/>
            <person name="Ahmad S."/>
            <person name="Lan S."/>
            <person name="Zhang J.-S."/>
            <person name="Tsai W.-C."/>
            <person name="Van De Peer Y."/>
            <person name="Liu Z.-J."/>
        </authorList>
    </citation>
    <scope>NUCLEOTIDE SEQUENCE</scope>
    <source>
        <strain evidence="2">CP</strain>
        <tissue evidence="2">Leaves</tissue>
    </source>
</reference>
<keyword evidence="3" id="KW-1185">Reference proteome</keyword>
<feature type="compositionally biased region" description="Polar residues" evidence="1">
    <location>
        <begin position="393"/>
        <end position="417"/>
    </location>
</feature>
<feature type="compositionally biased region" description="Basic and acidic residues" evidence="1">
    <location>
        <begin position="608"/>
        <end position="618"/>
    </location>
</feature>
<feature type="compositionally biased region" description="Pro residues" evidence="1">
    <location>
        <begin position="98"/>
        <end position="109"/>
    </location>
</feature>
<feature type="region of interest" description="Disordered" evidence="1">
    <location>
        <begin position="158"/>
        <end position="197"/>
    </location>
</feature>
<feature type="region of interest" description="Disordered" evidence="1">
    <location>
        <begin position="228"/>
        <end position="258"/>
    </location>
</feature>
<feature type="region of interest" description="Disordered" evidence="1">
    <location>
        <begin position="608"/>
        <end position="700"/>
    </location>
</feature>